<proteinExistence type="predicted"/>
<gene>
    <name evidence="2" type="ORF">J2S45_001443</name>
</gene>
<dbReference type="PROSITE" id="PS50995">
    <property type="entry name" value="HTH_MARR_2"/>
    <property type="match status" value="1"/>
</dbReference>
<dbReference type="Proteomes" id="UP001230145">
    <property type="component" value="Unassembled WGS sequence"/>
</dbReference>
<reference evidence="2 3" key="1">
    <citation type="submission" date="2023-07" db="EMBL/GenBank/DDBJ databases">
        <title>Sequencing the genomes of 1000 actinobacteria strains.</title>
        <authorList>
            <person name="Klenk H.-P."/>
        </authorList>
    </citation>
    <scope>NUCLEOTIDE SEQUENCE [LARGE SCALE GENOMIC DNA]</scope>
    <source>
        <strain evidence="2 3">DSM 19515</strain>
    </source>
</reference>
<protein>
    <submittedName>
        <fullName evidence="2">DNA-binding MarR family transcriptional regulator</fullName>
    </submittedName>
</protein>
<evidence type="ECO:0000313" key="3">
    <source>
        <dbReference type="Proteomes" id="UP001230145"/>
    </source>
</evidence>
<dbReference type="EMBL" id="JAUSQL010000001">
    <property type="protein sequence ID" value="MDP9832764.1"/>
    <property type="molecule type" value="Genomic_DNA"/>
</dbReference>
<sequence>MQKISPHQETKYVVVDALRRFSEIAEQAIDIGAAGKHIHRTDMRTLSILQRNFANGKDVTTSSIARALGISAPSATSLVDRLESRGHAQRMRSTIDRRIVNVLPTATALQEARDIFLPISQAILESLDGFSEQELTVASEVLSSAAKALEKHIDAQRE</sequence>
<dbReference type="SUPFAM" id="SSF46785">
    <property type="entry name" value="Winged helix' DNA-binding domain"/>
    <property type="match status" value="1"/>
</dbReference>
<dbReference type="InterPro" id="IPR039422">
    <property type="entry name" value="MarR/SlyA-like"/>
</dbReference>
<dbReference type="InterPro" id="IPR000835">
    <property type="entry name" value="HTH_MarR-typ"/>
</dbReference>
<evidence type="ECO:0000259" key="1">
    <source>
        <dbReference type="PROSITE" id="PS50995"/>
    </source>
</evidence>
<keyword evidence="2" id="KW-0238">DNA-binding</keyword>
<dbReference type="InterPro" id="IPR036388">
    <property type="entry name" value="WH-like_DNA-bd_sf"/>
</dbReference>
<comment type="caution">
    <text evidence="2">The sequence shown here is derived from an EMBL/GenBank/DDBJ whole genome shotgun (WGS) entry which is preliminary data.</text>
</comment>
<keyword evidence="3" id="KW-1185">Reference proteome</keyword>
<dbReference type="Gene3D" id="1.10.10.10">
    <property type="entry name" value="Winged helix-like DNA-binding domain superfamily/Winged helix DNA-binding domain"/>
    <property type="match status" value="1"/>
</dbReference>
<dbReference type="RefSeq" id="WP_307634989.1">
    <property type="nucleotide sequence ID" value="NZ_CP133407.1"/>
</dbReference>
<feature type="domain" description="HTH marR-type" evidence="1">
    <location>
        <begin position="1"/>
        <end position="147"/>
    </location>
</feature>
<accession>A0ABT9PJ70</accession>
<evidence type="ECO:0000313" key="2">
    <source>
        <dbReference type="EMBL" id="MDP9832764.1"/>
    </source>
</evidence>
<organism evidence="2 3">
    <name type="scientific">Trueperella abortisuis</name>
    <dbReference type="NCBI Taxonomy" id="445930"/>
    <lineage>
        <taxon>Bacteria</taxon>
        <taxon>Bacillati</taxon>
        <taxon>Actinomycetota</taxon>
        <taxon>Actinomycetes</taxon>
        <taxon>Actinomycetales</taxon>
        <taxon>Actinomycetaceae</taxon>
        <taxon>Trueperella</taxon>
    </lineage>
</organism>
<dbReference type="Pfam" id="PF01047">
    <property type="entry name" value="MarR"/>
    <property type="match status" value="1"/>
</dbReference>
<dbReference type="SMART" id="SM00347">
    <property type="entry name" value="HTH_MARR"/>
    <property type="match status" value="1"/>
</dbReference>
<dbReference type="PANTHER" id="PTHR33164">
    <property type="entry name" value="TRANSCRIPTIONAL REGULATOR, MARR FAMILY"/>
    <property type="match status" value="1"/>
</dbReference>
<dbReference type="PRINTS" id="PR00598">
    <property type="entry name" value="HTHMARR"/>
</dbReference>
<dbReference type="InterPro" id="IPR036390">
    <property type="entry name" value="WH_DNA-bd_sf"/>
</dbReference>
<name>A0ABT9PJ70_9ACTO</name>
<dbReference type="GO" id="GO:0003677">
    <property type="term" value="F:DNA binding"/>
    <property type="evidence" value="ECO:0007669"/>
    <property type="project" value="UniProtKB-KW"/>
</dbReference>
<dbReference type="PANTHER" id="PTHR33164:SF106">
    <property type="entry name" value="TRANSCRIPTIONAL REGULATORY PROTEIN"/>
    <property type="match status" value="1"/>
</dbReference>